<sequence length="118" mass="13077">MELSVLALQAVNIALWAIDKAAGGALEKAGVDVRDFLIQRFQGKLEIRESEPKLLEAAVLSEAEWDKKFQEDLERLVNKYQQIQSTSVSQSTESGVNVNVNSNPGTVIGQQIGQQFFR</sequence>
<dbReference type="Proteomes" id="UP000599391">
    <property type="component" value="Unassembled WGS sequence"/>
</dbReference>
<reference evidence="1 2" key="1">
    <citation type="journal article" date="2021" name="Int. J. Syst. Evol. Microbiol.">
        <title>Amazonocrinis nigriterrae gen. nov., sp. nov., Atlanticothrix silvestris gen. nov., sp. nov. and Dendronalium phyllosphericum gen. nov., sp. nov., nostocacean cyanobacteria from Brazilian environments.</title>
        <authorList>
            <person name="Alvarenga D.O."/>
            <person name="Andreote A.P.D."/>
            <person name="Branco L.H.Z."/>
            <person name="Delbaje E."/>
            <person name="Cruz R.B."/>
            <person name="Varani A.M."/>
            <person name="Fiore M.F."/>
        </authorList>
    </citation>
    <scope>NUCLEOTIDE SEQUENCE [LARGE SCALE GENOMIC DNA]</scope>
    <source>
        <strain evidence="1 2">CENA357</strain>
    </source>
</reference>
<proteinExistence type="predicted"/>
<name>A0A8J7HFJ9_9CYAN</name>
<accession>A0A8J7HFJ9</accession>
<gene>
    <name evidence="1" type="ORF">I8751_18520</name>
</gene>
<evidence type="ECO:0000313" key="1">
    <source>
        <dbReference type="EMBL" id="MBH8554322.1"/>
    </source>
</evidence>
<dbReference type="AlphaFoldDB" id="A0A8J7HFJ9"/>
<comment type="caution">
    <text evidence="1">The sequence shown here is derived from an EMBL/GenBank/DDBJ whole genome shotgun (WGS) entry which is preliminary data.</text>
</comment>
<evidence type="ECO:0000313" key="2">
    <source>
        <dbReference type="Proteomes" id="UP000599391"/>
    </source>
</evidence>
<keyword evidence="2" id="KW-1185">Reference proteome</keyword>
<dbReference type="RefSeq" id="WP_214440567.1">
    <property type="nucleotide sequence ID" value="NZ_JAECZB010000069.1"/>
</dbReference>
<organism evidence="1 2">
    <name type="scientific">Atlanticothrix silvestris CENA357</name>
    <dbReference type="NCBI Taxonomy" id="1725252"/>
    <lineage>
        <taxon>Bacteria</taxon>
        <taxon>Bacillati</taxon>
        <taxon>Cyanobacteriota</taxon>
        <taxon>Cyanophyceae</taxon>
        <taxon>Nostocales</taxon>
        <taxon>Nodulariaceae</taxon>
        <taxon>Atlanticothrix</taxon>
        <taxon>Atlanticothrix silvestris</taxon>
    </lineage>
</organism>
<protein>
    <submittedName>
        <fullName evidence="1">Uncharacterized protein</fullName>
    </submittedName>
</protein>
<dbReference type="EMBL" id="JAECZB010000069">
    <property type="protein sequence ID" value="MBH8554322.1"/>
    <property type="molecule type" value="Genomic_DNA"/>
</dbReference>